<dbReference type="Proteomes" id="UP000593567">
    <property type="component" value="Unassembled WGS sequence"/>
</dbReference>
<evidence type="ECO:0000259" key="2">
    <source>
        <dbReference type="SMART" id="SM00429"/>
    </source>
</evidence>
<dbReference type="PANTHER" id="PTHR22625">
    <property type="entry name" value="PLEXIN"/>
    <property type="match status" value="1"/>
</dbReference>
<dbReference type="AlphaFoldDB" id="A0A7J7KRF3"/>
<dbReference type="Pfam" id="PF01833">
    <property type="entry name" value="TIG"/>
    <property type="match status" value="1"/>
</dbReference>
<proteinExistence type="predicted"/>
<keyword evidence="1" id="KW-0812">Transmembrane</keyword>
<dbReference type="InterPro" id="IPR013783">
    <property type="entry name" value="Ig-like_fold"/>
</dbReference>
<dbReference type="EMBL" id="VXIV02000106">
    <property type="protein sequence ID" value="KAF6040752.1"/>
    <property type="molecule type" value="Genomic_DNA"/>
</dbReference>
<accession>A0A7J7KRF3</accession>
<sequence length="899" mass="99379">MPRGTSVWHTHLNLKYLLGQQGIRLRQKHNRIPSTLVHVIRLKMKLLSMAHLFTLAILVIFHVPLVSSLRDLINVNNELDNQAEQDYSTAMNGRLINAAEHKTATLKNGTNCSFSRKVVRSIRSYPPNFSIDGTISDGTSIQVNCADLCSEIGTAAVTENTPSGSLTKLQSSENAIQGSTLTDATYVMAFTIDGSTDTSLEYFLIITFRENNNNYFAHFEIGTSNEPGKYFLKFNTEFANEPKTIELNEDQEYFLTTMVDRQTQSTVMMIDSLEVLEIPSVPSSYVLQDIPAYTYTVQDWKIYNRLLTMQELHKIMNDGKELMAQTGRQCSCPQEFPLFTRWRHISDDVWSGLDCHSVNGSTANRINPDSHDIQFTTDGDDFTYWISSTDPVFTKITIDLGTAYEIFYATLAVLTVPEHLVITKTFRNTEDVLFLATNDCSSTSNLPDGLPRGAPLRCETDMKVYQSNAGNDKSGVMLLDWANTFLVKNLQIDIDSFHAARLDGKFSAESVSIYMYGYEALAVVHAIHEIKIYGSCGCSARGGCSLENVDSSSASATGTNGASGVSGPLSRVAKRALRIMLIPQRIHFGYTFQEVYGYKCSCSAGYSGSLCQDCATNSYMIGEDCTDCNCYSGALNQSCDASGQCYCDTSRLQQTQYSNKKCHPFVSSIEPSFGPLAGGTLITITGGWLRDVQYATIGFKECYALENRTHTDSQFSCLTPEANSPALVQVNVTDIYSTTTRFTYKPNPNITVIGRVEVTTSGGVDIPIAGTNLDSIANPKIQVTIICKSTSEEIATLQGDCKALDSQNMNCKSPDFTGSLQNSACLASPSRRRKEPQETTLTSTSSLSALCWTVWRSLKKLKTLLGSKRRLKWWCSPTLLSCSSAITTEFELLRLTNVN</sequence>
<protein>
    <recommendedName>
        <fullName evidence="2">IPT/TIG domain-containing protein</fullName>
    </recommendedName>
</protein>
<dbReference type="SUPFAM" id="SSF81296">
    <property type="entry name" value="E set domains"/>
    <property type="match status" value="1"/>
</dbReference>
<evidence type="ECO:0000256" key="1">
    <source>
        <dbReference type="SAM" id="Phobius"/>
    </source>
</evidence>
<dbReference type="GO" id="GO:0002116">
    <property type="term" value="C:semaphorin receptor complex"/>
    <property type="evidence" value="ECO:0007669"/>
    <property type="project" value="TreeGrafter"/>
</dbReference>
<dbReference type="InterPro" id="IPR013320">
    <property type="entry name" value="ConA-like_dom_sf"/>
</dbReference>
<comment type="caution">
    <text evidence="3">The sequence shown here is derived from an EMBL/GenBank/DDBJ whole genome shotgun (WGS) entry which is preliminary data.</text>
</comment>
<dbReference type="SMART" id="SM00429">
    <property type="entry name" value="IPT"/>
    <property type="match status" value="1"/>
</dbReference>
<organism evidence="3 4">
    <name type="scientific">Bugula neritina</name>
    <name type="common">Brown bryozoan</name>
    <name type="synonym">Sertularia neritina</name>
    <dbReference type="NCBI Taxonomy" id="10212"/>
    <lineage>
        <taxon>Eukaryota</taxon>
        <taxon>Metazoa</taxon>
        <taxon>Spiralia</taxon>
        <taxon>Lophotrochozoa</taxon>
        <taxon>Bryozoa</taxon>
        <taxon>Gymnolaemata</taxon>
        <taxon>Cheilostomatida</taxon>
        <taxon>Flustrina</taxon>
        <taxon>Buguloidea</taxon>
        <taxon>Bugulidae</taxon>
        <taxon>Bugula</taxon>
    </lineage>
</organism>
<gene>
    <name evidence="3" type="ORF">EB796_000955</name>
</gene>
<keyword evidence="1" id="KW-1133">Transmembrane helix</keyword>
<evidence type="ECO:0000313" key="3">
    <source>
        <dbReference type="EMBL" id="KAF6040752.1"/>
    </source>
</evidence>
<dbReference type="GO" id="GO:0017154">
    <property type="term" value="F:semaphorin receptor activity"/>
    <property type="evidence" value="ECO:0007669"/>
    <property type="project" value="InterPro"/>
</dbReference>
<feature type="domain" description="IPT/TIG" evidence="2">
    <location>
        <begin position="663"/>
        <end position="745"/>
    </location>
</feature>
<dbReference type="GO" id="GO:0005886">
    <property type="term" value="C:plasma membrane"/>
    <property type="evidence" value="ECO:0007669"/>
    <property type="project" value="TreeGrafter"/>
</dbReference>
<reference evidence="3" key="1">
    <citation type="submission" date="2020-06" db="EMBL/GenBank/DDBJ databases">
        <title>Draft genome of Bugula neritina, a colonial animal packing powerful symbionts and potential medicines.</title>
        <authorList>
            <person name="Rayko M."/>
        </authorList>
    </citation>
    <scope>NUCLEOTIDE SEQUENCE [LARGE SCALE GENOMIC DNA]</scope>
    <source>
        <strain evidence="3">Kwan_BN1</strain>
    </source>
</reference>
<dbReference type="SUPFAM" id="SSF49899">
    <property type="entry name" value="Concanavalin A-like lectins/glucanases"/>
    <property type="match status" value="1"/>
</dbReference>
<dbReference type="GO" id="GO:0030334">
    <property type="term" value="P:regulation of cell migration"/>
    <property type="evidence" value="ECO:0007669"/>
    <property type="project" value="TreeGrafter"/>
</dbReference>
<keyword evidence="1" id="KW-0472">Membrane</keyword>
<dbReference type="InterPro" id="IPR002909">
    <property type="entry name" value="IPT_dom"/>
</dbReference>
<dbReference type="Gene3D" id="2.60.40.10">
    <property type="entry name" value="Immunoglobulins"/>
    <property type="match status" value="1"/>
</dbReference>
<dbReference type="OrthoDB" id="9985181at2759"/>
<dbReference type="PANTHER" id="PTHR22625:SF70">
    <property type="entry name" value="PLEXIN A, ISOFORM A"/>
    <property type="match status" value="1"/>
</dbReference>
<keyword evidence="4" id="KW-1185">Reference proteome</keyword>
<dbReference type="InterPro" id="IPR031148">
    <property type="entry name" value="Plexin"/>
</dbReference>
<dbReference type="InterPro" id="IPR014756">
    <property type="entry name" value="Ig_E-set"/>
</dbReference>
<feature type="transmembrane region" description="Helical" evidence="1">
    <location>
        <begin position="46"/>
        <end position="65"/>
    </location>
</feature>
<name>A0A7J7KRF3_BUGNE</name>
<evidence type="ECO:0000313" key="4">
    <source>
        <dbReference type="Proteomes" id="UP000593567"/>
    </source>
</evidence>